<dbReference type="GO" id="GO:0005990">
    <property type="term" value="P:lactose catabolic process"/>
    <property type="evidence" value="ECO:0007669"/>
    <property type="project" value="TreeGrafter"/>
</dbReference>
<evidence type="ECO:0000256" key="3">
    <source>
        <dbReference type="ARBA" id="ARBA00007401"/>
    </source>
</evidence>
<evidence type="ECO:0000256" key="9">
    <source>
        <dbReference type="ARBA" id="ARBA00032230"/>
    </source>
</evidence>
<dbReference type="RefSeq" id="WP_133262440.1">
    <property type="nucleotide sequence ID" value="NZ_SJCY01000005.1"/>
</dbReference>
<dbReference type="Pfam" id="PF16353">
    <property type="entry name" value="LacZ_4"/>
    <property type="match status" value="1"/>
</dbReference>
<dbReference type="InterPro" id="IPR050347">
    <property type="entry name" value="Bact_Beta-galactosidase"/>
</dbReference>
<evidence type="ECO:0000256" key="2">
    <source>
        <dbReference type="ARBA" id="ARBA00001913"/>
    </source>
</evidence>
<dbReference type="InterPro" id="IPR006102">
    <property type="entry name" value="Ig-like_GH2"/>
</dbReference>
<protein>
    <recommendedName>
        <fullName evidence="5">beta-galactosidase</fullName>
        <ecNumber evidence="5">3.2.1.23</ecNumber>
    </recommendedName>
    <alternativeName>
        <fullName evidence="9">Lactase</fullName>
    </alternativeName>
</protein>
<dbReference type="Pfam" id="PF00703">
    <property type="entry name" value="Glyco_hydro_2"/>
    <property type="match status" value="1"/>
</dbReference>
<dbReference type="InterPro" id="IPR017853">
    <property type="entry name" value="GH"/>
</dbReference>
<dbReference type="InterPro" id="IPR013783">
    <property type="entry name" value="Ig-like_fold"/>
</dbReference>
<evidence type="ECO:0000313" key="13">
    <source>
        <dbReference type="Proteomes" id="UP000295668"/>
    </source>
</evidence>
<dbReference type="InterPro" id="IPR006101">
    <property type="entry name" value="Glyco_hydro_2"/>
</dbReference>
<dbReference type="InterPro" id="IPR006104">
    <property type="entry name" value="Glyco_hydro_2_N"/>
</dbReference>
<dbReference type="InterPro" id="IPR032312">
    <property type="entry name" value="LacZ_4"/>
</dbReference>
<dbReference type="EMBL" id="SJCY01000005">
    <property type="protein sequence ID" value="TDG36194.1"/>
    <property type="molecule type" value="Genomic_DNA"/>
</dbReference>
<accession>A0A4R5MKJ5</accession>
<feature type="domain" description="F5/8 type C" evidence="11">
    <location>
        <begin position="1194"/>
        <end position="1348"/>
    </location>
</feature>
<dbReference type="SMART" id="SM01038">
    <property type="entry name" value="Bgal_small_N"/>
    <property type="match status" value="1"/>
</dbReference>
<comment type="cofactor">
    <cofactor evidence="2">
        <name>Ca(2+)</name>
        <dbReference type="ChEBI" id="CHEBI:29108"/>
    </cofactor>
</comment>
<evidence type="ECO:0000256" key="5">
    <source>
        <dbReference type="ARBA" id="ARBA00012756"/>
    </source>
</evidence>
<dbReference type="SUPFAM" id="SSF49303">
    <property type="entry name" value="beta-Galactosidase/glucuronidase domain"/>
    <property type="match status" value="2"/>
</dbReference>
<feature type="signal peptide" evidence="10">
    <location>
        <begin position="1"/>
        <end position="23"/>
    </location>
</feature>
<evidence type="ECO:0000256" key="6">
    <source>
        <dbReference type="ARBA" id="ARBA00022801"/>
    </source>
</evidence>
<evidence type="ECO:0000256" key="7">
    <source>
        <dbReference type="ARBA" id="ARBA00022837"/>
    </source>
</evidence>
<evidence type="ECO:0000256" key="4">
    <source>
        <dbReference type="ARBA" id="ARBA00011245"/>
    </source>
</evidence>
<dbReference type="Pfam" id="PF00754">
    <property type="entry name" value="F5_F8_type_C"/>
    <property type="match status" value="1"/>
</dbReference>
<reference evidence="12 13" key="1">
    <citation type="submission" date="2019-02" db="EMBL/GenBank/DDBJ databases">
        <title>Pedobacter sp. nov., a novel speices isolated from soil of pinguins habitat in Antarcitica.</title>
        <authorList>
            <person name="He R.-H."/>
        </authorList>
    </citation>
    <scope>NUCLEOTIDE SEQUENCE [LARGE SCALE GENOMIC DNA]</scope>
    <source>
        <strain evidence="12 13">E01020</strain>
    </source>
</reference>
<evidence type="ECO:0000256" key="8">
    <source>
        <dbReference type="ARBA" id="ARBA00023295"/>
    </source>
</evidence>
<feature type="chain" id="PRO_5020353220" description="beta-galactosidase" evidence="10">
    <location>
        <begin position="24"/>
        <end position="1348"/>
    </location>
</feature>
<evidence type="ECO:0000256" key="10">
    <source>
        <dbReference type="SAM" id="SignalP"/>
    </source>
</evidence>
<dbReference type="Gene3D" id="2.60.40.10">
    <property type="entry name" value="Immunoglobulins"/>
    <property type="match status" value="2"/>
</dbReference>
<keyword evidence="8" id="KW-0326">Glycosidase</keyword>
<proteinExistence type="inferred from homology"/>
<gene>
    <name evidence="12" type="ORF">EZJ43_09325</name>
</gene>
<dbReference type="GO" id="GO:0009341">
    <property type="term" value="C:beta-galactosidase complex"/>
    <property type="evidence" value="ECO:0007669"/>
    <property type="project" value="InterPro"/>
</dbReference>
<dbReference type="Gene3D" id="2.70.98.10">
    <property type="match status" value="1"/>
</dbReference>
<dbReference type="InterPro" id="IPR006103">
    <property type="entry name" value="Glyco_hydro_2_cat"/>
</dbReference>
<dbReference type="InterPro" id="IPR000421">
    <property type="entry name" value="FA58C"/>
</dbReference>
<dbReference type="Pfam" id="PF02929">
    <property type="entry name" value="Bgal_small_N"/>
    <property type="match status" value="1"/>
</dbReference>
<dbReference type="GO" id="GO:0004565">
    <property type="term" value="F:beta-galactosidase activity"/>
    <property type="evidence" value="ECO:0007669"/>
    <property type="project" value="UniProtKB-EC"/>
</dbReference>
<dbReference type="SUPFAM" id="SSF49785">
    <property type="entry name" value="Galactose-binding domain-like"/>
    <property type="match status" value="2"/>
</dbReference>
<dbReference type="SUPFAM" id="SSF74650">
    <property type="entry name" value="Galactose mutarotase-like"/>
    <property type="match status" value="1"/>
</dbReference>
<keyword evidence="6" id="KW-0378">Hydrolase</keyword>
<organism evidence="12 13">
    <name type="scientific">Pedobacter changchengzhani</name>
    <dbReference type="NCBI Taxonomy" id="2529274"/>
    <lineage>
        <taxon>Bacteria</taxon>
        <taxon>Pseudomonadati</taxon>
        <taxon>Bacteroidota</taxon>
        <taxon>Sphingobacteriia</taxon>
        <taxon>Sphingobacteriales</taxon>
        <taxon>Sphingobacteriaceae</taxon>
        <taxon>Pedobacter</taxon>
    </lineage>
</organism>
<comment type="subunit">
    <text evidence="4">Monomer.</text>
</comment>
<dbReference type="Gene3D" id="2.60.120.260">
    <property type="entry name" value="Galactose-binding domain-like"/>
    <property type="match status" value="2"/>
</dbReference>
<dbReference type="OrthoDB" id="9801077at2"/>
<evidence type="ECO:0000259" key="11">
    <source>
        <dbReference type="PROSITE" id="PS50022"/>
    </source>
</evidence>
<comment type="similarity">
    <text evidence="3">Belongs to the glycosyl hydrolase 2 family.</text>
</comment>
<dbReference type="Pfam" id="PF02837">
    <property type="entry name" value="Glyco_hydro_2_N"/>
    <property type="match status" value="1"/>
</dbReference>
<evidence type="ECO:0000313" key="12">
    <source>
        <dbReference type="EMBL" id="TDG36194.1"/>
    </source>
</evidence>
<dbReference type="Proteomes" id="UP000295668">
    <property type="component" value="Unassembled WGS sequence"/>
</dbReference>
<dbReference type="SUPFAM" id="SSF51445">
    <property type="entry name" value="(Trans)glycosidases"/>
    <property type="match status" value="1"/>
</dbReference>
<dbReference type="GO" id="GO:0030246">
    <property type="term" value="F:carbohydrate binding"/>
    <property type="evidence" value="ECO:0007669"/>
    <property type="project" value="InterPro"/>
</dbReference>
<dbReference type="PRINTS" id="PR00132">
    <property type="entry name" value="GLHYDRLASE2"/>
</dbReference>
<name>A0A4R5MKJ5_9SPHI</name>
<dbReference type="InterPro" id="IPR004199">
    <property type="entry name" value="B-gal_small/dom_5"/>
</dbReference>
<comment type="catalytic activity">
    <reaction evidence="1">
        <text>Hydrolysis of terminal non-reducing beta-D-galactose residues in beta-D-galactosides.</text>
        <dbReference type="EC" id="3.2.1.23"/>
    </reaction>
</comment>
<keyword evidence="10" id="KW-0732">Signal</keyword>
<comment type="caution">
    <text evidence="12">The sequence shown here is derived from an EMBL/GenBank/DDBJ whole genome shotgun (WGS) entry which is preliminary data.</text>
</comment>
<dbReference type="PROSITE" id="PS50022">
    <property type="entry name" value="FA58C_3"/>
    <property type="match status" value="1"/>
</dbReference>
<evidence type="ECO:0000256" key="1">
    <source>
        <dbReference type="ARBA" id="ARBA00001412"/>
    </source>
</evidence>
<dbReference type="Gene3D" id="3.20.20.80">
    <property type="entry name" value="Glycosidases"/>
    <property type="match status" value="1"/>
</dbReference>
<dbReference type="EC" id="3.2.1.23" evidence="5"/>
<keyword evidence="7" id="KW-0106">Calcium</keyword>
<dbReference type="PANTHER" id="PTHR46323:SF2">
    <property type="entry name" value="BETA-GALACTOSIDASE"/>
    <property type="match status" value="1"/>
</dbReference>
<dbReference type="InterPro" id="IPR008979">
    <property type="entry name" value="Galactose-bd-like_sf"/>
</dbReference>
<dbReference type="Pfam" id="PF02836">
    <property type="entry name" value="Glyco_hydro_2_C"/>
    <property type="match status" value="1"/>
</dbReference>
<dbReference type="InterPro" id="IPR011013">
    <property type="entry name" value="Gal_mutarotase_sf_dom"/>
</dbReference>
<dbReference type="PANTHER" id="PTHR46323">
    <property type="entry name" value="BETA-GALACTOSIDASE"/>
    <property type="match status" value="1"/>
</dbReference>
<dbReference type="InterPro" id="IPR036156">
    <property type="entry name" value="Beta-gal/glucu_dom_sf"/>
</dbReference>
<sequence length="1348" mass="151041">MKFKKYLILSVFICLVVGTKTFAQKNLSTVSLGGFKYGDEKSPTGKEWESPQDLSLNKEVPHAYFFSFSSTDQARKVLPTSSDYYKSLDGTWKFNWVKTPDERPKDFYNPTFDVSKWDDVPVPMSWNILGIQKDGSLKYGVPIYVNQRVIFQHTVKVGDWKGGVMRTPPKDWTTYIYRNEVGSFRKSFEVPSNWDGRDVFLNFDGVDSFFYLWVNGKYVGFSKNSRNLAAFNISKYLNKNSKNEIAVEVYRNSDGSFLEAQDMFRLPGIFRSVYLTSKPKVSIRNIIAIPDLDATYKNGSLNINAEILNTSGKQVKGYKVSYSLFENKLFSDENSPVESTSSSGIVNVSANTASTATAKVSINNPKKWSAEMPYMYTLVATLKDNKGKTVEIISTPVGFRKVEIKDTKAADDEFGLAGRYYYINGKTVKLKGVNRHETNPTTGKVVSHTQMEAEINLMKRANINHVRTSHYSNDPYWYYLCDKYGIYLEDEANIESHEYYYGDESLSHVPEFKDAHVARNLEMVYAHINHPSIVIWSLGNEAGPGKNFVAAYDAIKKVDLSRPVQYERNNDIVDMGSNQYPSIGWINDAVKGIPGLKYPFHVSEYAHSMGNASGNLIDYWKAIESTNFFMGGAIWDWIDQAMYSYDKTTGEKYLAYGGDFGDKPNDGMFVMNGLIFADLTPKPQYYEVKKVYQNVGVKWADSANRKIEIFNKNYFSSLSNYDIKWTLFENGKAVQRISGNISASNDVAPRERFNYTLPFDAKALNPQSEYFVKIQFLLKEDMPWAKKGYSQMEEQLKVKSASNKPAIASVAQGDKATLTKDGDFSAIKGDGYEAKFDNKTGSLYALKYGENIIIRDGEGPKLDALRAPVDNDNWAYQQWFLNGLHNLKHKVTSTTNYTKPDGTVVLSFTVVSQAPNGATISGGSSGHYVIEEKKDKPFGTDDFKFTTNQIWSIYKDGSIELSASISSNNPRLALAHIGYKMELPAAYDNYSYYGRGPINNYADRKTAQNIEVYTSKVANMFEPWPKPQSTGNREEVRWCSLTNASGNGVAFIAKNDFAASALPWDELALTLAPHPYQLPKSTGTHLYLNAAVTGLGGNSCGQGPPLEKDRVRATTYSLGFIIRPILNNDLTNKVNVSTSGDAPIAITQNESGTVNISSENADAKIYYTVGLSKTQEYLKPFLLKDGGIVTAWYANNKKLKFNNSFNKITTIPLKVVFASSEETDEGEATNLLDHDLTTFWHTMYSVTVAKYPHFIDFDAGEIKTIAGFSYTPRQDSNNGNIKGYKLQVSMDGKTWGESIASGNFEDNAKAKTVKLTTPVKARFVRFTALSSQNGRDFATGAEFSLLSN</sequence>
<keyword evidence="13" id="KW-1185">Reference proteome</keyword>
<dbReference type="InterPro" id="IPR014718">
    <property type="entry name" value="GH-type_carb-bd"/>
</dbReference>